<keyword evidence="2" id="KW-1185">Reference proteome</keyword>
<gene>
    <name evidence="1" type="ORF">PQG45_02115</name>
</gene>
<evidence type="ECO:0000313" key="1">
    <source>
        <dbReference type="EMBL" id="MDU0807825.1"/>
    </source>
</evidence>
<proteinExistence type="predicted"/>
<dbReference type="InterPro" id="IPR011990">
    <property type="entry name" value="TPR-like_helical_dom_sf"/>
</dbReference>
<name>A0ABU3TPT5_9BACT</name>
<sequence length="1005" mass="115384">MKKRLFYFSVLVISVFFVQPFEMHGQQTVKLTDPYEHFRQAKLLFDSNNFPAAQEEFRFYLKTLQESTSSLISERTIVEYYIAMCSIYSMRPEAEIQAVKFVSDHPESPFSAKLITEIGVFYYETGDWARAIKYLSNSSQTNLEHKYYLAVSYYKSNQYKEALALFNLLKFESEDEFSLPAAYYAGVMHFHSEKFEQAIEDFKLASADPKYAAEAPVWISSAYMKLNRYNDLIGYVKPILADSSYQQSSGNLASIIAELQFQKQDYVNAAKSYAVVNEKSPLMMNRERNYKFAFALYKSKQLDEALLLLAKSDKSNDSLGQEMAKTRALILVDQQKWDLAYPALQEIAAMPFNKELAEEAYLMYLSLLQQNQQWPTLLKEIKSYQKRLPQNKQGELLVSMAIDALQKQASLSAMEDFMLNFPVGKVKFQELYQATCYQIASKAYEKQEDRRAIIYYKKSLDFAVNREMAWYARYALAEMLARSNKNSDAIKLYVPLLAETNVPTGSRELSQRIRLSLAHSFAYITMYDRSLQYFEEYVANKLTGTRSVDDLRNLAELSIAKGDLTTGLKYFDEAIQQNSAQTTSMLERKALILFNLRKFKEASEVYLAYSSKFPNDPQADKMLYQSNVALARLQKTESYAAVVRNTTQFIQTKSTINPMFAPFLLIRAQAYENTNQWFLAMDDYVQIVRKYTTDSSAKEAIIGATELLKKAGRHTEAMELYHVYASQHGDDPSLADQWFDICTEMFQQAKYKLVVPELVRLIQEYPAYGQSDAINYMLGVATYHTKDFGNALIYLKRSQQGVSYANKSQWVMALIYEEQKHADLAIGQLVDLKANMAFQDTLMVDVQDKLKQLYGQQKKFDSLNQLWVDLDASDSLRKSQWAVEIGQYALDAVEYNLAKKWFSTSVDYNQDEVGAKAAIAFAKVLSLQKEYKQSNDWLVAQFIQSESRYYHLPDATVGQAYLSMADNFIQLKNNAQAKAILQSILSNSSDDAVKVLAKKKMEGIQ</sequence>
<organism evidence="1 2">
    <name type="scientific">Aquirufa regiilacus</name>
    <dbReference type="NCBI Taxonomy" id="3024868"/>
    <lineage>
        <taxon>Bacteria</taxon>
        <taxon>Pseudomonadati</taxon>
        <taxon>Bacteroidota</taxon>
        <taxon>Cytophagia</taxon>
        <taxon>Cytophagales</taxon>
        <taxon>Flectobacillaceae</taxon>
        <taxon>Aquirufa</taxon>
    </lineage>
</organism>
<evidence type="ECO:0008006" key="3">
    <source>
        <dbReference type="Google" id="ProtNLM"/>
    </source>
</evidence>
<reference evidence="1 2" key="1">
    <citation type="submission" date="2023-09" db="EMBL/GenBank/DDBJ databases">
        <title>Aquirufa genomes.</title>
        <authorList>
            <person name="Pitt A."/>
        </authorList>
    </citation>
    <scope>NUCLEOTIDE SEQUENCE [LARGE SCALE GENOMIC DNA]</scope>
    <source>
        <strain evidence="1 2">LEOWEIH-7C</strain>
    </source>
</reference>
<evidence type="ECO:0000313" key="2">
    <source>
        <dbReference type="Proteomes" id="UP001249959"/>
    </source>
</evidence>
<dbReference type="Gene3D" id="1.25.40.10">
    <property type="entry name" value="Tetratricopeptide repeat domain"/>
    <property type="match status" value="4"/>
</dbReference>
<dbReference type="RefSeq" id="WP_316070219.1">
    <property type="nucleotide sequence ID" value="NZ_JAVNWW010000001.1"/>
</dbReference>
<accession>A0ABU3TPT5</accession>
<dbReference type="SMART" id="SM00028">
    <property type="entry name" value="TPR"/>
    <property type="match status" value="7"/>
</dbReference>
<protein>
    <recommendedName>
        <fullName evidence="3">Tetratricopeptide repeat protein</fullName>
    </recommendedName>
</protein>
<dbReference type="EMBL" id="JAVNWW010000001">
    <property type="protein sequence ID" value="MDU0807825.1"/>
    <property type="molecule type" value="Genomic_DNA"/>
</dbReference>
<dbReference type="SUPFAM" id="SSF48452">
    <property type="entry name" value="TPR-like"/>
    <property type="match status" value="3"/>
</dbReference>
<comment type="caution">
    <text evidence="1">The sequence shown here is derived from an EMBL/GenBank/DDBJ whole genome shotgun (WGS) entry which is preliminary data.</text>
</comment>
<dbReference type="InterPro" id="IPR019734">
    <property type="entry name" value="TPR_rpt"/>
</dbReference>
<dbReference type="Proteomes" id="UP001249959">
    <property type="component" value="Unassembled WGS sequence"/>
</dbReference>